<dbReference type="Proteomes" id="UP000615446">
    <property type="component" value="Unassembled WGS sequence"/>
</dbReference>
<gene>
    <name evidence="2" type="ORF">RCL2_001336400</name>
    <name evidence="1" type="ORF">RclHR1_06000003</name>
</gene>
<dbReference type="EMBL" id="BEXD01003983">
    <property type="protein sequence ID" value="GBC05069.1"/>
    <property type="molecule type" value="Genomic_DNA"/>
</dbReference>
<dbReference type="AlphaFoldDB" id="A0A2Z6SHM0"/>
<dbReference type="STRING" id="94130.A0A2Z6SHM0"/>
<evidence type="ECO:0000313" key="3">
    <source>
        <dbReference type="Proteomes" id="UP000247702"/>
    </source>
</evidence>
<evidence type="ECO:0000313" key="2">
    <source>
        <dbReference type="EMBL" id="GES86303.1"/>
    </source>
</evidence>
<organism evidence="1 3">
    <name type="scientific">Rhizophagus clarus</name>
    <dbReference type="NCBI Taxonomy" id="94130"/>
    <lineage>
        <taxon>Eukaryota</taxon>
        <taxon>Fungi</taxon>
        <taxon>Fungi incertae sedis</taxon>
        <taxon>Mucoromycota</taxon>
        <taxon>Glomeromycotina</taxon>
        <taxon>Glomeromycetes</taxon>
        <taxon>Glomerales</taxon>
        <taxon>Glomeraceae</taxon>
        <taxon>Rhizophagus</taxon>
    </lineage>
</organism>
<name>A0A2Z6SHM0_9GLOM</name>
<reference evidence="1 3" key="1">
    <citation type="submission" date="2017-11" db="EMBL/GenBank/DDBJ databases">
        <title>The genome of Rhizophagus clarus HR1 reveals common genetic basis of auxotrophy among arbuscular mycorrhizal fungi.</title>
        <authorList>
            <person name="Kobayashi Y."/>
        </authorList>
    </citation>
    <scope>NUCLEOTIDE SEQUENCE [LARGE SCALE GENOMIC DNA]</scope>
    <source>
        <strain evidence="1 3">HR1</strain>
    </source>
</reference>
<dbReference type="Proteomes" id="UP000247702">
    <property type="component" value="Unassembled WGS sequence"/>
</dbReference>
<proteinExistence type="predicted"/>
<comment type="caution">
    <text evidence="1">The sequence shown here is derived from an EMBL/GenBank/DDBJ whole genome shotgun (WGS) entry which is preliminary data.</text>
</comment>
<evidence type="ECO:0000313" key="1">
    <source>
        <dbReference type="EMBL" id="GBC05069.1"/>
    </source>
</evidence>
<reference evidence="2" key="2">
    <citation type="submission" date="2019-10" db="EMBL/GenBank/DDBJ databases">
        <title>Conservation and host-specific expression of non-tandemly repeated heterogenous ribosome RNA gene in arbuscular mycorrhizal fungi.</title>
        <authorList>
            <person name="Maeda T."/>
            <person name="Kobayashi Y."/>
            <person name="Nakagawa T."/>
            <person name="Ezawa T."/>
            <person name="Yamaguchi K."/>
            <person name="Bino T."/>
            <person name="Nishimoto Y."/>
            <person name="Shigenobu S."/>
            <person name="Kawaguchi M."/>
        </authorList>
    </citation>
    <scope>NUCLEOTIDE SEQUENCE</scope>
    <source>
        <strain evidence="2">HR1</strain>
    </source>
</reference>
<sequence length="85" mass="9887">MLKRKTTSVSNDNKKQKVATLTQSSLSSWAKSQPQEQTLNFTNSEIFNKVNENKELLSLENKTMNSEWLKVLSDEMQKLYFIEVD</sequence>
<accession>A0A2Z6SHM0</accession>
<keyword evidence="3" id="KW-1185">Reference proteome</keyword>
<protein>
    <submittedName>
        <fullName evidence="2">Uracil-DNA glycosylase-like protein</fullName>
    </submittedName>
</protein>
<dbReference type="EMBL" id="BLAL01000160">
    <property type="protein sequence ID" value="GES86303.1"/>
    <property type="molecule type" value="Genomic_DNA"/>
</dbReference>